<evidence type="ECO:0000256" key="6">
    <source>
        <dbReference type="ARBA" id="ARBA00022679"/>
    </source>
</evidence>
<dbReference type="GO" id="GO:0045547">
    <property type="term" value="F:ditrans,polycis-polyprenyl diphosphate synthase [(2E,6E)-farnesyl diphosphate specific] activity"/>
    <property type="evidence" value="ECO:0007669"/>
    <property type="project" value="UniProtKB-EC"/>
</dbReference>
<evidence type="ECO:0000256" key="13">
    <source>
        <dbReference type="SAM" id="SignalP"/>
    </source>
</evidence>
<evidence type="ECO:0000256" key="7">
    <source>
        <dbReference type="ARBA" id="ARBA00022692"/>
    </source>
</evidence>
<evidence type="ECO:0000256" key="2">
    <source>
        <dbReference type="ARBA" id="ARBA00004586"/>
    </source>
</evidence>
<dbReference type="OrthoDB" id="19639at2759"/>
<evidence type="ECO:0000256" key="3">
    <source>
        <dbReference type="ARBA" id="ARBA00004922"/>
    </source>
</evidence>
<evidence type="ECO:0000313" key="14">
    <source>
        <dbReference type="EMBL" id="CAD5113232.1"/>
    </source>
</evidence>
<evidence type="ECO:0000256" key="1">
    <source>
        <dbReference type="ARBA" id="ARBA00001946"/>
    </source>
</evidence>
<dbReference type="AlphaFoldDB" id="A0A7I8VAG3"/>
<dbReference type="SUPFAM" id="SSF64005">
    <property type="entry name" value="Undecaprenyl diphosphate synthase"/>
    <property type="match status" value="1"/>
</dbReference>
<dbReference type="EC" id="2.5.1.87" evidence="5"/>
<feature type="signal peptide" evidence="13">
    <location>
        <begin position="1"/>
        <end position="16"/>
    </location>
</feature>
<evidence type="ECO:0000313" key="15">
    <source>
        <dbReference type="Proteomes" id="UP000549394"/>
    </source>
</evidence>
<comment type="similarity">
    <text evidence="4">Belongs to the UPP synthase family.</text>
</comment>
<keyword evidence="15" id="KW-1185">Reference proteome</keyword>
<comment type="pathway">
    <text evidence="3">Protein modification; protein glycosylation.</text>
</comment>
<keyword evidence="10" id="KW-1133">Transmembrane helix</keyword>
<evidence type="ECO:0000256" key="4">
    <source>
        <dbReference type="ARBA" id="ARBA00005432"/>
    </source>
</evidence>
<comment type="subcellular location">
    <subcellularLocation>
        <location evidence="2">Endoplasmic reticulum membrane</location>
    </subcellularLocation>
</comment>
<comment type="caution">
    <text evidence="14">The sequence shown here is derived from an EMBL/GenBank/DDBJ whole genome shotgun (WGS) entry which is preliminary data.</text>
</comment>
<sequence>MLITKLCLTLIHFCITANRFVVSFIKRLETSWPVHIYNSFYIKNYPSKMNHAPEHLAIVVLEDSISFQKLSQIISWSGLAGIRYVTLFDPKGIIKRSKDEIEYQLRKRSLLSSSEKKVNFVFHTTTVQNKNGYDTNTTNVILLSREDNQRKLVNVSRQLCDNTQHSEVNVEYIDALLKNVFQFPDPNVIFNFGNVSCLAGFLPWHIRLSEIISFDTMKNLDYSSFQSNLEKFHKIEKRFGK</sequence>
<keyword evidence="11" id="KW-0472">Membrane</keyword>
<reference evidence="14 15" key="1">
    <citation type="submission" date="2020-08" db="EMBL/GenBank/DDBJ databases">
        <authorList>
            <person name="Hejnol A."/>
        </authorList>
    </citation>
    <scope>NUCLEOTIDE SEQUENCE [LARGE SCALE GENOMIC DNA]</scope>
</reference>
<gene>
    <name evidence="14" type="ORF">DGYR_LOCUS2263</name>
</gene>
<dbReference type="GO" id="GO:0005789">
    <property type="term" value="C:endoplasmic reticulum membrane"/>
    <property type="evidence" value="ECO:0007669"/>
    <property type="project" value="UniProtKB-SubCell"/>
</dbReference>
<evidence type="ECO:0000256" key="11">
    <source>
        <dbReference type="ARBA" id="ARBA00023136"/>
    </source>
</evidence>
<organism evidence="14 15">
    <name type="scientific">Dimorphilus gyrociliatus</name>
    <dbReference type="NCBI Taxonomy" id="2664684"/>
    <lineage>
        <taxon>Eukaryota</taxon>
        <taxon>Metazoa</taxon>
        <taxon>Spiralia</taxon>
        <taxon>Lophotrochozoa</taxon>
        <taxon>Annelida</taxon>
        <taxon>Polychaeta</taxon>
        <taxon>Polychaeta incertae sedis</taxon>
        <taxon>Dinophilidae</taxon>
        <taxon>Dimorphilus</taxon>
    </lineage>
</organism>
<accession>A0A7I8VAG3</accession>
<dbReference type="PANTHER" id="PTHR21528">
    <property type="entry name" value="DEHYDRODOLICHYL DIPHOSPHATE SYNTHASE COMPLEX SUBUNIT NUS1"/>
    <property type="match status" value="1"/>
</dbReference>
<name>A0A7I8VAG3_9ANNE</name>
<dbReference type="InterPro" id="IPR036424">
    <property type="entry name" value="UPP_synth-like_sf"/>
</dbReference>
<dbReference type="Proteomes" id="UP000549394">
    <property type="component" value="Unassembled WGS sequence"/>
</dbReference>
<keyword evidence="9" id="KW-0460">Magnesium</keyword>
<dbReference type="Gene3D" id="3.40.1180.10">
    <property type="entry name" value="Decaprenyl diphosphate synthase-like"/>
    <property type="match status" value="1"/>
</dbReference>
<comment type="catalytic activity">
    <reaction evidence="12">
        <text>n isopentenyl diphosphate + (2E,6E)-farnesyl diphosphate = a di-trans,poly-cis-polyprenyl diphosphate + n diphosphate</text>
        <dbReference type="Rhea" id="RHEA:53008"/>
        <dbReference type="Rhea" id="RHEA-COMP:19494"/>
        <dbReference type="ChEBI" id="CHEBI:33019"/>
        <dbReference type="ChEBI" id="CHEBI:128769"/>
        <dbReference type="ChEBI" id="CHEBI:136960"/>
        <dbReference type="ChEBI" id="CHEBI:175763"/>
        <dbReference type="EC" id="2.5.1.87"/>
    </reaction>
</comment>
<dbReference type="UniPathway" id="UPA00378"/>
<dbReference type="PANTHER" id="PTHR21528:SF0">
    <property type="entry name" value="DEHYDRODOLICHYL DIPHOSPHATE SYNTHASE COMPLEX SUBUNIT NUS1"/>
    <property type="match status" value="1"/>
</dbReference>
<keyword evidence="13" id="KW-0732">Signal</keyword>
<evidence type="ECO:0000256" key="10">
    <source>
        <dbReference type="ARBA" id="ARBA00022989"/>
    </source>
</evidence>
<keyword evidence="7" id="KW-0812">Transmembrane</keyword>
<feature type="chain" id="PRO_5029743619" description="ditrans,polycis-polyprenyl diphosphate synthase [(2E,6E)-farnesyldiphosphate specific]" evidence="13">
    <location>
        <begin position="17"/>
        <end position="241"/>
    </location>
</feature>
<keyword evidence="6" id="KW-0808">Transferase</keyword>
<comment type="cofactor">
    <cofactor evidence="1">
        <name>Mg(2+)</name>
        <dbReference type="ChEBI" id="CHEBI:18420"/>
    </cofactor>
</comment>
<keyword evidence="8" id="KW-0256">Endoplasmic reticulum</keyword>
<dbReference type="EMBL" id="CAJFCJ010000003">
    <property type="protein sequence ID" value="CAD5113232.1"/>
    <property type="molecule type" value="Genomic_DNA"/>
</dbReference>
<proteinExistence type="inferred from homology"/>
<evidence type="ECO:0000256" key="12">
    <source>
        <dbReference type="ARBA" id="ARBA00047353"/>
    </source>
</evidence>
<evidence type="ECO:0000256" key="9">
    <source>
        <dbReference type="ARBA" id="ARBA00022842"/>
    </source>
</evidence>
<dbReference type="GO" id="GO:1904423">
    <property type="term" value="C:dehydrodolichyl diphosphate synthase complex"/>
    <property type="evidence" value="ECO:0007669"/>
    <property type="project" value="InterPro"/>
</dbReference>
<evidence type="ECO:0000256" key="5">
    <source>
        <dbReference type="ARBA" id="ARBA00012596"/>
    </source>
</evidence>
<protein>
    <recommendedName>
        <fullName evidence="5">ditrans,polycis-polyprenyl diphosphate synthase [(2E,6E)-farnesyldiphosphate specific]</fullName>
        <ecNumber evidence="5">2.5.1.87</ecNumber>
    </recommendedName>
</protein>
<dbReference type="InterPro" id="IPR038887">
    <property type="entry name" value="Nus1/NgBR"/>
</dbReference>
<evidence type="ECO:0000256" key="8">
    <source>
        <dbReference type="ARBA" id="ARBA00022824"/>
    </source>
</evidence>